<dbReference type="AlphaFoldDB" id="B9W7H4"/>
<proteinExistence type="predicted"/>
<evidence type="ECO:0000313" key="3">
    <source>
        <dbReference type="Proteomes" id="UP000002605"/>
    </source>
</evidence>
<organism evidence="2 3">
    <name type="scientific">Candida dubliniensis (strain CD36 / ATCC MYA-646 / CBS 7987 / NCPF 3949 / NRRL Y-17841)</name>
    <name type="common">Yeast</name>
    <dbReference type="NCBI Taxonomy" id="573826"/>
    <lineage>
        <taxon>Eukaryota</taxon>
        <taxon>Fungi</taxon>
        <taxon>Dikarya</taxon>
        <taxon>Ascomycota</taxon>
        <taxon>Saccharomycotina</taxon>
        <taxon>Pichiomycetes</taxon>
        <taxon>Debaryomycetaceae</taxon>
        <taxon>Candida/Lodderomyces clade</taxon>
        <taxon>Candida</taxon>
    </lineage>
</organism>
<protein>
    <submittedName>
        <fullName evidence="2">Uncharacterized protein</fullName>
    </submittedName>
</protein>
<accession>B9W7H4</accession>
<sequence>MVVDESMSFVTAGGKVLKSSAKGKLDLYIGHNYILTIENVYYIDDLTTNLISLSDITKFGHRAIFEGVSLSLEKDNSKHLIVAEFDPETRLYIGISGIVPSLVETKERNKCVKNKTRTNLECDILAVKQLVDLKFPQYIANSNDKKDLFYYHLQTNHMSLRALDQLIDQGKISAKRNGPEARNKVSNCIHCKAVNSKKDITQ</sequence>
<dbReference type="VEuPathDB" id="FungiDB:CD36_03740"/>
<dbReference type="GeneID" id="8044582"/>
<dbReference type="HOGENOM" id="CLU_1354433_0_0_1"/>
<dbReference type="OrthoDB" id="413361at2759"/>
<dbReference type="Proteomes" id="UP000002605">
    <property type="component" value="Chromosome 1"/>
</dbReference>
<evidence type="ECO:0000313" key="2">
    <source>
        <dbReference type="EMBL" id="CAX44634.1"/>
    </source>
</evidence>
<dbReference type="EMBL" id="FM992688">
    <property type="protein sequence ID" value="CAX44634.1"/>
    <property type="molecule type" value="Genomic_DNA"/>
</dbReference>
<dbReference type="RefSeq" id="XP_002417045.1">
    <property type="nucleotide sequence ID" value="XM_002417000.1"/>
</dbReference>
<dbReference type="CGD" id="CAL0000169137">
    <property type="gene designation" value="Cd36_03740"/>
</dbReference>
<evidence type="ECO:0000313" key="1">
    <source>
        <dbReference type="CGD" id="CAL0000169137"/>
    </source>
</evidence>
<keyword evidence="3" id="KW-1185">Reference proteome</keyword>
<gene>
    <name evidence="1" type="ordered locus">Cd36_03740</name>
    <name evidence="2" type="ORF">CD36_03740</name>
</gene>
<name>B9W7H4_CANDC</name>
<reference evidence="2 3" key="1">
    <citation type="journal article" date="2009" name="Genome Res.">
        <title>Comparative genomics of the fungal pathogens Candida dubliniensis and Candida albicans.</title>
        <authorList>
            <person name="Jackson A.P."/>
            <person name="Gamble J.A."/>
            <person name="Yeomans T."/>
            <person name="Moran G.P."/>
            <person name="Saunders D."/>
            <person name="Harris D."/>
            <person name="Aslett M."/>
            <person name="Barrell J.F."/>
            <person name="Butler G."/>
            <person name="Citiulo F."/>
            <person name="Coleman D.C."/>
            <person name="de Groot P.W.J."/>
            <person name="Goodwin T.J."/>
            <person name="Quail M.A."/>
            <person name="McQuillan J."/>
            <person name="Munro C.A."/>
            <person name="Pain A."/>
            <person name="Poulter R.T."/>
            <person name="Rajandream M.A."/>
            <person name="Renauld H."/>
            <person name="Spiering M.J."/>
            <person name="Tivey A."/>
            <person name="Gow N.A.R."/>
            <person name="Barrell B."/>
            <person name="Sullivan D.J."/>
            <person name="Berriman M."/>
        </authorList>
    </citation>
    <scope>NUCLEOTIDE SEQUENCE [LARGE SCALE GENOMIC DNA]</scope>
    <source>
        <strain evidence="3">CD36 / ATCC MYA-646 / CBS 7987 / NCPF 3949 / NRRL Y-17841</strain>
    </source>
</reference>
<dbReference type="KEGG" id="cdu:CD36_03740"/>